<sequence>MKLYKTKYKGILSMTIMSLLLILSISCESESDSFFSREITFKPSAKPRVTTEGNQITFIDSSTSVTSRLWTFEGASIVNSDQQEVAVTYPNYGTYPVDIQVTDNAGKTFDRRFNVQIWKQVTAAFSPDKTTAKFGSTINFINLSESLNQNLEDQDFDRFEWIFEGGDPVTSTVEEPSVVYTNVGKFDVTLKVVRSFPPDSMTITMPDLINIVDVDVINPVASKLSSVGKEIHLTYDKDVAAFDASAKDSFTLTVDGQDYEISAAALAAGDATKIILTLENSIKEGDANIKLNYNGNLLSDDGSAILGGISGLPITNNLINLFGTRDGVAYSGFENDDAGVFPAGWGAWNGTANRDDYVVVDTESASGDKSLEIRLFNDVGFEGWGVEAKGWSTADDVLPDGKYQVQVWAKSTIAGKRLTIGTLADGWAQADVGNVFLTTEWALYTFDFEVVDALPRYYYQQLRATEDYTVWVDDIKLYNAD</sequence>
<comment type="caution">
    <text evidence="2">The sequence shown here is derived from an EMBL/GenBank/DDBJ whole genome shotgun (WGS) entry which is preliminary data.</text>
</comment>
<gene>
    <name evidence="2" type="ORF">EM932_13520</name>
</gene>
<dbReference type="Pfam" id="PF00801">
    <property type="entry name" value="PKD"/>
    <property type="match status" value="1"/>
</dbReference>
<protein>
    <submittedName>
        <fullName evidence="2">PKD domain-containing protein</fullName>
    </submittedName>
</protein>
<accession>A0A4S1DWJ8</accession>
<dbReference type="InterPro" id="IPR013783">
    <property type="entry name" value="Ig-like_fold"/>
</dbReference>
<dbReference type="Proteomes" id="UP000307602">
    <property type="component" value="Unassembled WGS sequence"/>
</dbReference>
<keyword evidence="3" id="KW-1185">Reference proteome</keyword>
<dbReference type="InterPro" id="IPR000601">
    <property type="entry name" value="PKD_dom"/>
</dbReference>
<dbReference type="Gene3D" id="2.60.40.10">
    <property type="entry name" value="Immunoglobulins"/>
    <property type="match status" value="2"/>
</dbReference>
<proteinExistence type="predicted"/>
<dbReference type="SUPFAM" id="SSF49299">
    <property type="entry name" value="PKD domain"/>
    <property type="match status" value="2"/>
</dbReference>
<dbReference type="EMBL" id="SRSO01000019">
    <property type="protein sequence ID" value="TGV01852.1"/>
    <property type="molecule type" value="Genomic_DNA"/>
</dbReference>
<evidence type="ECO:0000313" key="2">
    <source>
        <dbReference type="EMBL" id="TGV01852.1"/>
    </source>
</evidence>
<dbReference type="AlphaFoldDB" id="A0A4S1DWJ8"/>
<dbReference type="OrthoDB" id="607469at2"/>
<name>A0A4S1DWJ8_9FLAO</name>
<dbReference type="SUPFAM" id="SSF49785">
    <property type="entry name" value="Galactose-binding domain-like"/>
    <property type="match status" value="1"/>
</dbReference>
<dbReference type="InterPro" id="IPR008979">
    <property type="entry name" value="Galactose-bd-like_sf"/>
</dbReference>
<dbReference type="RefSeq" id="WP_135877724.1">
    <property type="nucleotide sequence ID" value="NZ_SRSO01000019.1"/>
</dbReference>
<dbReference type="PROSITE" id="PS50093">
    <property type="entry name" value="PKD"/>
    <property type="match status" value="1"/>
</dbReference>
<feature type="domain" description="PKD" evidence="1">
    <location>
        <begin position="70"/>
        <end position="117"/>
    </location>
</feature>
<evidence type="ECO:0000313" key="3">
    <source>
        <dbReference type="Proteomes" id="UP000307602"/>
    </source>
</evidence>
<organism evidence="2 3">
    <name type="scientific">Flavivirga rizhaonensis</name>
    <dbReference type="NCBI Taxonomy" id="2559571"/>
    <lineage>
        <taxon>Bacteria</taxon>
        <taxon>Pseudomonadati</taxon>
        <taxon>Bacteroidota</taxon>
        <taxon>Flavobacteriia</taxon>
        <taxon>Flavobacteriales</taxon>
        <taxon>Flavobacteriaceae</taxon>
        <taxon>Flavivirga</taxon>
    </lineage>
</organism>
<dbReference type="Gene3D" id="2.60.120.260">
    <property type="entry name" value="Galactose-binding domain-like"/>
    <property type="match status" value="1"/>
</dbReference>
<dbReference type="PROSITE" id="PS51257">
    <property type="entry name" value="PROKAR_LIPOPROTEIN"/>
    <property type="match status" value="1"/>
</dbReference>
<reference evidence="2 3" key="1">
    <citation type="submission" date="2019-04" db="EMBL/GenBank/DDBJ databases">
        <authorList>
            <person name="Liu A."/>
        </authorList>
    </citation>
    <scope>NUCLEOTIDE SEQUENCE [LARGE SCALE GENOMIC DNA]</scope>
    <source>
        <strain evidence="2 3">RZ03</strain>
    </source>
</reference>
<evidence type="ECO:0000259" key="1">
    <source>
        <dbReference type="PROSITE" id="PS50093"/>
    </source>
</evidence>
<dbReference type="InterPro" id="IPR035986">
    <property type="entry name" value="PKD_dom_sf"/>
</dbReference>